<comment type="caution">
    <text evidence="5">The sequence shown here is derived from an EMBL/GenBank/DDBJ whole genome shotgun (WGS) entry which is preliminary data.</text>
</comment>
<dbReference type="RefSeq" id="WP_111536941.1">
    <property type="nucleotide sequence ID" value="NZ_QKZL01000005.1"/>
</dbReference>
<dbReference type="AlphaFoldDB" id="A0A2W7P145"/>
<evidence type="ECO:0000313" key="5">
    <source>
        <dbReference type="EMBL" id="PZX17172.1"/>
    </source>
</evidence>
<protein>
    <submittedName>
        <fullName evidence="5">4-aminobutyrate aminotransferase-like enzyme</fullName>
    </submittedName>
</protein>
<evidence type="ECO:0000313" key="6">
    <source>
        <dbReference type="Proteomes" id="UP000248916"/>
    </source>
</evidence>
<dbReference type="Proteomes" id="UP000248916">
    <property type="component" value="Unassembled WGS sequence"/>
</dbReference>
<dbReference type="InterPro" id="IPR015421">
    <property type="entry name" value="PyrdxlP-dep_Trfase_major"/>
</dbReference>
<dbReference type="GO" id="GO:0030170">
    <property type="term" value="F:pyridoxal phosphate binding"/>
    <property type="evidence" value="ECO:0007669"/>
    <property type="project" value="InterPro"/>
</dbReference>
<name>A0A2W7P145_9RHOB</name>
<evidence type="ECO:0000256" key="4">
    <source>
        <dbReference type="RuleBase" id="RU003560"/>
    </source>
</evidence>
<dbReference type="Gene3D" id="3.40.640.10">
    <property type="entry name" value="Type I PLP-dependent aspartate aminotransferase-like (Major domain)"/>
    <property type="match status" value="1"/>
</dbReference>
<dbReference type="InterPro" id="IPR015424">
    <property type="entry name" value="PyrdxlP-dep_Trfase"/>
</dbReference>
<dbReference type="PIRSF" id="PIRSF000521">
    <property type="entry name" value="Transaminase_4ab_Lys_Orn"/>
    <property type="match status" value="1"/>
</dbReference>
<evidence type="ECO:0000256" key="2">
    <source>
        <dbReference type="ARBA" id="ARBA00008954"/>
    </source>
</evidence>
<keyword evidence="5" id="KW-0032">Aminotransferase</keyword>
<comment type="similarity">
    <text evidence="2 4">Belongs to the class-III pyridoxal-phosphate-dependent aminotransferase family.</text>
</comment>
<keyword evidence="5" id="KW-0808">Transferase</keyword>
<dbReference type="Gene3D" id="3.90.1150.10">
    <property type="entry name" value="Aspartate Aminotransferase, domain 1"/>
    <property type="match status" value="1"/>
</dbReference>
<dbReference type="InterPro" id="IPR005814">
    <property type="entry name" value="Aminotrans_3"/>
</dbReference>
<evidence type="ECO:0000256" key="3">
    <source>
        <dbReference type="ARBA" id="ARBA00022898"/>
    </source>
</evidence>
<reference evidence="5 6" key="1">
    <citation type="submission" date="2018-06" db="EMBL/GenBank/DDBJ databases">
        <title>Genomic Encyclopedia of Archaeal and Bacterial Type Strains, Phase II (KMG-II): from individual species to whole genera.</title>
        <authorList>
            <person name="Goeker M."/>
        </authorList>
    </citation>
    <scope>NUCLEOTIDE SEQUENCE [LARGE SCALE GENOMIC DNA]</scope>
    <source>
        <strain evidence="5 6">DSM 22009</strain>
    </source>
</reference>
<organism evidence="5 6">
    <name type="scientific">Palleronia aestuarii</name>
    <dbReference type="NCBI Taxonomy" id="568105"/>
    <lineage>
        <taxon>Bacteria</taxon>
        <taxon>Pseudomonadati</taxon>
        <taxon>Pseudomonadota</taxon>
        <taxon>Alphaproteobacteria</taxon>
        <taxon>Rhodobacterales</taxon>
        <taxon>Roseobacteraceae</taxon>
        <taxon>Palleronia</taxon>
    </lineage>
</organism>
<dbReference type="SUPFAM" id="SSF53383">
    <property type="entry name" value="PLP-dependent transferases"/>
    <property type="match status" value="1"/>
</dbReference>
<dbReference type="CDD" id="cd00610">
    <property type="entry name" value="OAT_like"/>
    <property type="match status" value="1"/>
</dbReference>
<proteinExistence type="inferred from homology"/>
<sequence>MSETTIERRRRLLGGSYRLFYDEPLEIVRGDDVWLHDSAGRRYLDAYNNVPCVGHANPRVAARVAEQMGRLNTHTRYLDTAILDYSEALLDTFPDAISQVMYTCTGSEAVDLALRIAARHNGGAGIVVTDNAYHGTSAAVAAISPSLGPGVPIGPHVRTVAPPLDGDGDAFAGRIAAAFADLARHGITPLAFIADGIFSSDGVVADPPGLLAPALDAVHAAGALYIADEVQPGFGRLGPDMWGFARHGITPDLAVMGKPMGGGLPIAAVALRPEIGAAFGETVRYFNTFAGGHVTIAAAAEVLSILTEPGFLDRVGESGTHLRTGLRALADRSEAIVEVRGAGLFAGVEMAVPAGRIVEAMRRRGVLLNASGPKGDVLKIRPPLTFTPAHGDLLLDALSDALEEVA</sequence>
<gene>
    <name evidence="5" type="ORF">LX81_01804</name>
</gene>
<dbReference type="InterPro" id="IPR015422">
    <property type="entry name" value="PyrdxlP-dep_Trfase_small"/>
</dbReference>
<dbReference type="OrthoDB" id="9801834at2"/>
<dbReference type="EMBL" id="QKZL01000005">
    <property type="protein sequence ID" value="PZX17172.1"/>
    <property type="molecule type" value="Genomic_DNA"/>
</dbReference>
<dbReference type="Pfam" id="PF00202">
    <property type="entry name" value="Aminotran_3"/>
    <property type="match status" value="1"/>
</dbReference>
<dbReference type="PROSITE" id="PS00600">
    <property type="entry name" value="AA_TRANSFER_CLASS_3"/>
    <property type="match status" value="1"/>
</dbReference>
<dbReference type="GO" id="GO:0008483">
    <property type="term" value="F:transaminase activity"/>
    <property type="evidence" value="ECO:0007669"/>
    <property type="project" value="UniProtKB-KW"/>
</dbReference>
<keyword evidence="6" id="KW-1185">Reference proteome</keyword>
<evidence type="ECO:0000256" key="1">
    <source>
        <dbReference type="ARBA" id="ARBA00001933"/>
    </source>
</evidence>
<dbReference type="PANTHER" id="PTHR45688:SF13">
    <property type="entry name" value="ALANINE--GLYOXYLATE AMINOTRANSFERASE 2-LIKE"/>
    <property type="match status" value="1"/>
</dbReference>
<keyword evidence="3 4" id="KW-0663">Pyridoxal phosphate</keyword>
<accession>A0A2W7P145</accession>
<comment type="cofactor">
    <cofactor evidence="1">
        <name>pyridoxal 5'-phosphate</name>
        <dbReference type="ChEBI" id="CHEBI:597326"/>
    </cofactor>
</comment>
<dbReference type="PANTHER" id="PTHR45688">
    <property type="match status" value="1"/>
</dbReference>
<dbReference type="InterPro" id="IPR049704">
    <property type="entry name" value="Aminotrans_3_PPA_site"/>
</dbReference>